<protein>
    <submittedName>
        <fullName evidence="1">Uncharacterized protein</fullName>
    </submittedName>
</protein>
<gene>
    <name evidence="1" type="ORF">SAMN05216559_1979</name>
</gene>
<accession>A0A1I6L3X2</accession>
<dbReference type="Proteomes" id="UP000199062">
    <property type="component" value="Unassembled WGS sequence"/>
</dbReference>
<dbReference type="RefSeq" id="WP_143117690.1">
    <property type="nucleotide sequence ID" value="NZ_FOZK01000002.1"/>
</dbReference>
<evidence type="ECO:0000313" key="2">
    <source>
        <dbReference type="Proteomes" id="UP000199062"/>
    </source>
</evidence>
<dbReference type="OrthoDB" id="275736at2157"/>
<name>A0A1I6L3X2_9EURY</name>
<reference evidence="1 2" key="1">
    <citation type="submission" date="2016-10" db="EMBL/GenBank/DDBJ databases">
        <authorList>
            <person name="de Groot N.N."/>
        </authorList>
    </citation>
    <scope>NUCLEOTIDE SEQUENCE [LARGE SCALE GENOMIC DNA]</scope>
    <source>
        <strain evidence="1 2">CGMCC 1.10457</strain>
    </source>
</reference>
<organism evidence="1 2">
    <name type="scientific">Halomicrobium zhouii</name>
    <dbReference type="NCBI Taxonomy" id="767519"/>
    <lineage>
        <taxon>Archaea</taxon>
        <taxon>Methanobacteriati</taxon>
        <taxon>Methanobacteriota</taxon>
        <taxon>Stenosarchaea group</taxon>
        <taxon>Halobacteria</taxon>
        <taxon>Halobacteriales</taxon>
        <taxon>Haloarculaceae</taxon>
        <taxon>Halomicrobium</taxon>
    </lineage>
</organism>
<proteinExistence type="predicted"/>
<dbReference type="AlphaFoldDB" id="A0A1I6L3X2"/>
<keyword evidence="2" id="KW-1185">Reference proteome</keyword>
<dbReference type="EMBL" id="FOZK01000002">
    <property type="protein sequence ID" value="SFR98139.1"/>
    <property type="molecule type" value="Genomic_DNA"/>
</dbReference>
<sequence>MEYQDLEDDGNPYIRIPFDKEALDGNPEIVGFPPSETVCEVEEMYVVARHTTSIDQVSTIHLNEIAEITDVDTKSDLDNNLYKYKARGQNFIPLISEKEYFDVENDQYHALPEEMVVSAHTELLKGLSLLIDYPFLISDDLGDLTFEVYDKEEIDFEPEELARSEHEEDHEISYKSPYALRQEYPEAADDLLSTYPNRFGLVTISDINKKRTKDALFPYFALFAGELAELIKEEYPKSANLASAITGIAVKNWRENKGTETEVHISEFLGLSDMADIISNSNRLLSATGFQLEEEFRETMDNIREFRNRVMHANKTLVHNRDELTQLVESLNEIQGIIDSLADS</sequence>
<evidence type="ECO:0000313" key="1">
    <source>
        <dbReference type="EMBL" id="SFR98139.1"/>
    </source>
</evidence>